<protein>
    <recommendedName>
        <fullName evidence="4">DUF2752 domain-containing protein</fullName>
    </recommendedName>
</protein>
<feature type="transmembrane region" description="Helical" evidence="1">
    <location>
        <begin position="68"/>
        <end position="91"/>
    </location>
</feature>
<evidence type="ECO:0008006" key="4">
    <source>
        <dbReference type="Google" id="ProtNLM"/>
    </source>
</evidence>
<accession>A0A2U3K091</accession>
<evidence type="ECO:0000313" key="2">
    <source>
        <dbReference type="EMBL" id="SPF33094.1"/>
    </source>
</evidence>
<name>A0A2U3K091_9BACT</name>
<proteinExistence type="predicted"/>
<dbReference type="AlphaFoldDB" id="A0A2U3K091"/>
<feature type="transmembrane region" description="Helical" evidence="1">
    <location>
        <begin position="103"/>
        <end position="123"/>
    </location>
</feature>
<reference evidence="3" key="1">
    <citation type="submission" date="2018-02" db="EMBL/GenBank/DDBJ databases">
        <authorList>
            <person name="Hausmann B."/>
        </authorList>
    </citation>
    <scope>NUCLEOTIDE SEQUENCE [LARGE SCALE GENOMIC DNA]</scope>
    <source>
        <strain evidence="3">Peat soil MAG SbA1</strain>
    </source>
</reference>
<keyword evidence="1" id="KW-1133">Transmembrane helix</keyword>
<dbReference type="InterPro" id="IPR021215">
    <property type="entry name" value="DUF2752"/>
</dbReference>
<dbReference type="EMBL" id="OMOD01000018">
    <property type="protein sequence ID" value="SPF33094.1"/>
    <property type="molecule type" value="Genomic_DNA"/>
</dbReference>
<evidence type="ECO:0000256" key="1">
    <source>
        <dbReference type="SAM" id="Phobius"/>
    </source>
</evidence>
<dbReference type="Pfam" id="PF10825">
    <property type="entry name" value="DUF2752"/>
    <property type="match status" value="1"/>
</dbReference>
<gene>
    <name evidence="2" type="ORF">SBA1_1140006</name>
</gene>
<keyword evidence="1" id="KW-0812">Transmembrane</keyword>
<organism evidence="2 3">
    <name type="scientific">Candidatus Sulfotelmatobacter kueseliae</name>
    <dbReference type="NCBI Taxonomy" id="2042962"/>
    <lineage>
        <taxon>Bacteria</taxon>
        <taxon>Pseudomonadati</taxon>
        <taxon>Acidobacteriota</taxon>
        <taxon>Terriglobia</taxon>
        <taxon>Terriglobales</taxon>
        <taxon>Candidatus Korobacteraceae</taxon>
        <taxon>Candidatus Sulfotelmatobacter</taxon>
    </lineage>
</organism>
<dbReference type="Proteomes" id="UP000238701">
    <property type="component" value="Unassembled WGS sequence"/>
</dbReference>
<sequence>METRNRRLLAALFGAGAVGVILLRVFDPATSRIFPPCPVWYLTGWYCPGCGSLRAIHQLLHGNLQAAWAMNPLTVILLPFICYGLVSHAVIAIRGQGNGLPRLFLPAVWIRALCALIVLYGIVRNLPFYPFDLLAPGAMLRF</sequence>
<keyword evidence="1" id="KW-0472">Membrane</keyword>
<evidence type="ECO:0000313" key="3">
    <source>
        <dbReference type="Proteomes" id="UP000238701"/>
    </source>
</evidence>